<keyword evidence="2" id="KW-1185">Reference proteome</keyword>
<evidence type="ECO:0000313" key="1">
    <source>
        <dbReference type="EMBL" id="PON97056.1"/>
    </source>
</evidence>
<dbReference type="AlphaFoldDB" id="A0A2P5FH12"/>
<sequence length="128" mass="14414">TNKNISLYNILKPREIRSDHKNDLACFFASIKTLRLETTATNNQANAVHNDIRLCGIRKWDIQQGCSTSSLLKVQFPHNPISISCIDHSSTKGPSYQQDYSADFATARPISPQELAKTRYLIEFLDGS</sequence>
<protein>
    <submittedName>
        <fullName evidence="1">Uncharacterized protein</fullName>
    </submittedName>
</protein>
<dbReference type="InParanoid" id="A0A2P5FH12"/>
<dbReference type="EMBL" id="JXTC01000034">
    <property type="protein sequence ID" value="PON97056.1"/>
    <property type="molecule type" value="Genomic_DNA"/>
</dbReference>
<proteinExistence type="predicted"/>
<name>A0A2P5FH12_TREOI</name>
<dbReference type="Proteomes" id="UP000237000">
    <property type="component" value="Unassembled WGS sequence"/>
</dbReference>
<dbReference type="OrthoDB" id="10283141at2759"/>
<evidence type="ECO:0000313" key="2">
    <source>
        <dbReference type="Proteomes" id="UP000237000"/>
    </source>
</evidence>
<gene>
    <name evidence="1" type="ORF">TorRG33x02_071060</name>
</gene>
<comment type="caution">
    <text evidence="1">The sequence shown here is derived from an EMBL/GenBank/DDBJ whole genome shotgun (WGS) entry which is preliminary data.</text>
</comment>
<accession>A0A2P5FH12</accession>
<reference evidence="2" key="1">
    <citation type="submission" date="2016-06" db="EMBL/GenBank/DDBJ databases">
        <title>Parallel loss of symbiosis genes in relatives of nitrogen-fixing non-legume Parasponia.</title>
        <authorList>
            <person name="Van Velzen R."/>
            <person name="Holmer R."/>
            <person name="Bu F."/>
            <person name="Rutten L."/>
            <person name="Van Zeijl A."/>
            <person name="Liu W."/>
            <person name="Santuari L."/>
            <person name="Cao Q."/>
            <person name="Sharma T."/>
            <person name="Shen D."/>
            <person name="Roswanjaya Y."/>
            <person name="Wardhani T."/>
            <person name="Kalhor M.S."/>
            <person name="Jansen J."/>
            <person name="Van den Hoogen J."/>
            <person name="Gungor B."/>
            <person name="Hartog M."/>
            <person name="Hontelez J."/>
            <person name="Verver J."/>
            <person name="Yang W.-C."/>
            <person name="Schijlen E."/>
            <person name="Repin R."/>
            <person name="Schilthuizen M."/>
            <person name="Schranz E."/>
            <person name="Heidstra R."/>
            <person name="Miyata K."/>
            <person name="Fedorova E."/>
            <person name="Kohlen W."/>
            <person name="Bisseling T."/>
            <person name="Smit S."/>
            <person name="Geurts R."/>
        </authorList>
    </citation>
    <scope>NUCLEOTIDE SEQUENCE [LARGE SCALE GENOMIC DNA]</scope>
    <source>
        <strain evidence="2">cv. RG33-2</strain>
    </source>
</reference>
<feature type="non-terminal residue" evidence="1">
    <location>
        <position position="1"/>
    </location>
</feature>
<organism evidence="1 2">
    <name type="scientific">Trema orientale</name>
    <name type="common">Charcoal tree</name>
    <name type="synonym">Celtis orientalis</name>
    <dbReference type="NCBI Taxonomy" id="63057"/>
    <lineage>
        <taxon>Eukaryota</taxon>
        <taxon>Viridiplantae</taxon>
        <taxon>Streptophyta</taxon>
        <taxon>Embryophyta</taxon>
        <taxon>Tracheophyta</taxon>
        <taxon>Spermatophyta</taxon>
        <taxon>Magnoliopsida</taxon>
        <taxon>eudicotyledons</taxon>
        <taxon>Gunneridae</taxon>
        <taxon>Pentapetalae</taxon>
        <taxon>rosids</taxon>
        <taxon>fabids</taxon>
        <taxon>Rosales</taxon>
        <taxon>Cannabaceae</taxon>
        <taxon>Trema</taxon>
    </lineage>
</organism>